<organism evidence="1 2">
    <name type="scientific">Cirrhinus mrigala</name>
    <name type="common">Mrigala</name>
    <dbReference type="NCBI Taxonomy" id="683832"/>
    <lineage>
        <taxon>Eukaryota</taxon>
        <taxon>Metazoa</taxon>
        <taxon>Chordata</taxon>
        <taxon>Craniata</taxon>
        <taxon>Vertebrata</taxon>
        <taxon>Euteleostomi</taxon>
        <taxon>Actinopterygii</taxon>
        <taxon>Neopterygii</taxon>
        <taxon>Teleostei</taxon>
        <taxon>Ostariophysi</taxon>
        <taxon>Cypriniformes</taxon>
        <taxon>Cyprinidae</taxon>
        <taxon>Labeoninae</taxon>
        <taxon>Labeonini</taxon>
        <taxon>Cirrhinus</taxon>
    </lineage>
</organism>
<gene>
    <name evidence="1" type="ORF">M9458_018581</name>
</gene>
<feature type="non-terminal residue" evidence="1">
    <location>
        <position position="1"/>
    </location>
</feature>
<dbReference type="AlphaFoldDB" id="A0ABD0QL13"/>
<dbReference type="Proteomes" id="UP001529510">
    <property type="component" value="Unassembled WGS sequence"/>
</dbReference>
<evidence type="ECO:0000313" key="2">
    <source>
        <dbReference type="Proteomes" id="UP001529510"/>
    </source>
</evidence>
<reference evidence="1 2" key="1">
    <citation type="submission" date="2024-05" db="EMBL/GenBank/DDBJ databases">
        <title>Genome sequencing and assembly of Indian major carp, Cirrhinus mrigala (Hamilton, 1822).</title>
        <authorList>
            <person name="Mohindra V."/>
            <person name="Chowdhury L.M."/>
            <person name="Lal K."/>
            <person name="Jena J.K."/>
        </authorList>
    </citation>
    <scope>NUCLEOTIDE SEQUENCE [LARGE SCALE GENOMIC DNA]</scope>
    <source>
        <strain evidence="1">CM1030</strain>
        <tissue evidence="1">Blood</tissue>
    </source>
</reference>
<name>A0ABD0QL13_CIRMR</name>
<sequence>FTLLKSGTTRLLRPGRVGSSGATVSTLPAPLNLSIQEDPFSCGSSGPMGPSGTLCQPLLPPLPLPSPMPSPIMRATTAVSTRSRLESAHLSRGRVSLYPSLFE</sequence>
<dbReference type="EMBL" id="JAMKFB020000008">
    <property type="protein sequence ID" value="KAL0186911.1"/>
    <property type="molecule type" value="Genomic_DNA"/>
</dbReference>
<evidence type="ECO:0000313" key="1">
    <source>
        <dbReference type="EMBL" id="KAL0186911.1"/>
    </source>
</evidence>
<proteinExistence type="predicted"/>
<keyword evidence="2" id="KW-1185">Reference proteome</keyword>
<accession>A0ABD0QL13</accession>
<protein>
    <submittedName>
        <fullName evidence="1">Uncharacterized protein</fullName>
    </submittedName>
</protein>
<comment type="caution">
    <text evidence="1">The sequence shown here is derived from an EMBL/GenBank/DDBJ whole genome shotgun (WGS) entry which is preliminary data.</text>
</comment>
<feature type="non-terminal residue" evidence="1">
    <location>
        <position position="103"/>
    </location>
</feature>